<feature type="transmembrane region" description="Helical" evidence="1">
    <location>
        <begin position="85"/>
        <end position="106"/>
    </location>
</feature>
<sequence>MSGVHRGLISVAALELAGPLAIFYGLRAAGVSQWIALLAAGALPAARAVHDLVVVRRVSGITVFVLGAMVLTVAMSFVAGSPRVLLIRNAWGTCALGVWALITLCGRRPFLYEAMRAISDRDKQQRWEANWSEHPPFRQVLRVATAVWGAALLADAALRVVMAATLPIDAVPLLDDVLLVVTLGALLAFQRLYGRAYLRRHGLRLRGVELVRLPAEGSGLPGESR</sequence>
<evidence type="ECO:0000256" key="1">
    <source>
        <dbReference type="SAM" id="Phobius"/>
    </source>
</evidence>
<organism evidence="2 3">
    <name type="scientific">Nonomuraea helvata</name>
    <dbReference type="NCBI Taxonomy" id="37484"/>
    <lineage>
        <taxon>Bacteria</taxon>
        <taxon>Bacillati</taxon>
        <taxon>Actinomycetota</taxon>
        <taxon>Actinomycetes</taxon>
        <taxon>Streptosporangiales</taxon>
        <taxon>Streptosporangiaceae</taxon>
        <taxon>Nonomuraea</taxon>
    </lineage>
</organism>
<gene>
    <name evidence="2" type="ORF">ACFFSA_11415</name>
</gene>
<feature type="transmembrane region" description="Helical" evidence="1">
    <location>
        <begin position="61"/>
        <end position="79"/>
    </location>
</feature>
<dbReference type="Proteomes" id="UP001589532">
    <property type="component" value="Unassembled WGS sequence"/>
</dbReference>
<feature type="transmembrane region" description="Helical" evidence="1">
    <location>
        <begin position="31"/>
        <end position="49"/>
    </location>
</feature>
<keyword evidence="1" id="KW-0812">Transmembrane</keyword>
<keyword evidence="3" id="KW-1185">Reference proteome</keyword>
<dbReference type="RefSeq" id="WP_345003034.1">
    <property type="nucleotide sequence ID" value="NZ_BAAAXV010000012.1"/>
</dbReference>
<protein>
    <submittedName>
        <fullName evidence="2">VC0807 family protein</fullName>
    </submittedName>
</protein>
<dbReference type="EMBL" id="JBHMBW010000009">
    <property type="protein sequence ID" value="MFB9623682.1"/>
    <property type="molecule type" value="Genomic_DNA"/>
</dbReference>
<feature type="transmembrane region" description="Helical" evidence="1">
    <location>
        <begin position="140"/>
        <end position="165"/>
    </location>
</feature>
<name>A0ABV5RW63_9ACTN</name>
<accession>A0ABV5RW63</accession>
<keyword evidence="1" id="KW-1133">Transmembrane helix</keyword>
<evidence type="ECO:0000313" key="3">
    <source>
        <dbReference type="Proteomes" id="UP001589532"/>
    </source>
</evidence>
<proteinExistence type="predicted"/>
<keyword evidence="1" id="KW-0472">Membrane</keyword>
<evidence type="ECO:0000313" key="2">
    <source>
        <dbReference type="EMBL" id="MFB9623682.1"/>
    </source>
</evidence>
<comment type="caution">
    <text evidence="2">The sequence shown here is derived from an EMBL/GenBank/DDBJ whole genome shotgun (WGS) entry which is preliminary data.</text>
</comment>
<feature type="transmembrane region" description="Helical" evidence="1">
    <location>
        <begin position="7"/>
        <end position="25"/>
    </location>
</feature>
<feature type="transmembrane region" description="Helical" evidence="1">
    <location>
        <begin position="177"/>
        <end position="194"/>
    </location>
</feature>
<reference evidence="2 3" key="1">
    <citation type="submission" date="2024-09" db="EMBL/GenBank/DDBJ databases">
        <authorList>
            <person name="Sun Q."/>
            <person name="Mori K."/>
        </authorList>
    </citation>
    <scope>NUCLEOTIDE SEQUENCE [LARGE SCALE GENOMIC DNA]</scope>
    <source>
        <strain evidence="2 3">JCM 3143</strain>
    </source>
</reference>
<dbReference type="NCBIfam" id="NF041646">
    <property type="entry name" value="VC0807_fam"/>
    <property type="match status" value="1"/>
</dbReference>